<dbReference type="Proteomes" id="UP000651208">
    <property type="component" value="Unassembled WGS sequence"/>
</dbReference>
<evidence type="ECO:0000256" key="1">
    <source>
        <dbReference type="SAM" id="Phobius"/>
    </source>
</evidence>
<organism evidence="2 3">
    <name type="scientific">Frischella japonica</name>
    <dbReference type="NCBI Taxonomy" id="2741544"/>
    <lineage>
        <taxon>Bacteria</taxon>
        <taxon>Pseudomonadati</taxon>
        <taxon>Pseudomonadota</taxon>
        <taxon>Gammaproteobacteria</taxon>
        <taxon>Orbales</taxon>
        <taxon>Orbaceae</taxon>
        <taxon>Frischella</taxon>
    </lineage>
</organism>
<dbReference type="EMBL" id="JABURY010000016">
    <property type="protein sequence ID" value="MBC9131137.1"/>
    <property type="molecule type" value="Genomic_DNA"/>
</dbReference>
<evidence type="ECO:0000313" key="2">
    <source>
        <dbReference type="EMBL" id="MBC9131137.1"/>
    </source>
</evidence>
<name>A0ABR7QY36_9GAMM</name>
<keyword evidence="3" id="KW-1185">Reference proteome</keyword>
<accession>A0ABR7QY36</accession>
<dbReference type="PANTHER" id="PTHR39174">
    <property type="entry name" value="INNER MEMBRANE PROTEIN-RELATED"/>
    <property type="match status" value="1"/>
</dbReference>
<protein>
    <submittedName>
        <fullName evidence="2">DUF997 family protein</fullName>
    </submittedName>
</protein>
<dbReference type="RefSeq" id="WP_187755577.1">
    <property type="nucleotide sequence ID" value="NZ_JABURY010000016.1"/>
</dbReference>
<comment type="caution">
    <text evidence="2">The sequence shown here is derived from an EMBL/GenBank/DDBJ whole genome shotgun (WGS) entry which is preliminary data.</text>
</comment>
<dbReference type="NCBIfam" id="NF007918">
    <property type="entry name" value="PRK10633.1"/>
    <property type="match status" value="1"/>
</dbReference>
<evidence type="ECO:0000313" key="3">
    <source>
        <dbReference type="Proteomes" id="UP000651208"/>
    </source>
</evidence>
<keyword evidence="1" id="KW-0812">Transmembrane</keyword>
<dbReference type="InterPro" id="IPR010398">
    <property type="entry name" value="DUF997"/>
</dbReference>
<sequence>MTDKRYLQANKEARLSLYITLFYMVSWILSAYFLSNKQGLFGFPAWFEVSCIFTPIGFIALCYIVVKTQFKNISLENKPNDLTVDE</sequence>
<proteinExistence type="predicted"/>
<feature type="transmembrane region" description="Helical" evidence="1">
    <location>
        <begin position="46"/>
        <end position="66"/>
    </location>
</feature>
<keyword evidence="1" id="KW-1133">Transmembrane helix</keyword>
<dbReference type="PANTHER" id="PTHR39174:SF1">
    <property type="entry name" value="INNER MEMBRANE PROTEIN"/>
    <property type="match status" value="1"/>
</dbReference>
<gene>
    <name evidence="2" type="ORF">FcAc13_07420</name>
</gene>
<reference evidence="2 3" key="1">
    <citation type="submission" date="2020-06" db="EMBL/GenBank/DDBJ databases">
        <title>Frischella cerana isolated from Apis cerana gut homogenate.</title>
        <authorList>
            <person name="Wolter L.A."/>
            <person name="Suenami S."/>
            <person name="Miyazaki R."/>
        </authorList>
    </citation>
    <scope>NUCLEOTIDE SEQUENCE [LARGE SCALE GENOMIC DNA]</scope>
    <source>
        <strain evidence="2 3">Ac13</strain>
    </source>
</reference>
<keyword evidence="1" id="KW-0472">Membrane</keyword>
<dbReference type="Pfam" id="PF06196">
    <property type="entry name" value="DUF997"/>
    <property type="match status" value="1"/>
</dbReference>
<feature type="transmembrane region" description="Helical" evidence="1">
    <location>
        <begin position="15"/>
        <end position="34"/>
    </location>
</feature>